<organism evidence="1 2">
    <name type="scientific">Bradyrhizobium vignae</name>
    <dbReference type="NCBI Taxonomy" id="1549949"/>
    <lineage>
        <taxon>Bacteria</taxon>
        <taxon>Pseudomonadati</taxon>
        <taxon>Pseudomonadota</taxon>
        <taxon>Alphaproteobacteria</taxon>
        <taxon>Hyphomicrobiales</taxon>
        <taxon>Nitrobacteraceae</taxon>
        <taxon>Bradyrhizobium</taxon>
    </lineage>
</organism>
<name>A0A2U3Q841_9BRAD</name>
<reference evidence="1 2" key="1">
    <citation type="submission" date="2018-03" db="EMBL/GenBank/DDBJ databases">
        <authorList>
            <person name="Gully D."/>
        </authorList>
    </citation>
    <scope>NUCLEOTIDE SEQUENCE [LARGE SCALE GENOMIC DNA]</scope>
    <source>
        <strain evidence="1">ORS3257</strain>
    </source>
</reference>
<gene>
    <name evidence="1" type="ORF">BRAD3257_6702</name>
</gene>
<evidence type="ECO:0000313" key="1">
    <source>
        <dbReference type="EMBL" id="SPP97593.1"/>
    </source>
</evidence>
<dbReference type="Proteomes" id="UP000246085">
    <property type="component" value="Chromosome BRAD3257"/>
</dbReference>
<proteinExistence type="predicted"/>
<dbReference type="AlphaFoldDB" id="A0A2U3Q841"/>
<dbReference type="KEGG" id="bvz:BRAD3257_6702"/>
<dbReference type="EMBL" id="LS398110">
    <property type="protein sequence ID" value="SPP97593.1"/>
    <property type="molecule type" value="Genomic_DNA"/>
</dbReference>
<protein>
    <submittedName>
        <fullName evidence="1">Uncharacterized protein</fullName>
    </submittedName>
</protein>
<accession>A0A2U3Q841</accession>
<sequence>MGILVRAVTCRSDGLTATQTPSTINRRAEQTVAAVFIWAAEKIAKASAATRACVASLSSLT</sequence>
<evidence type="ECO:0000313" key="2">
    <source>
        <dbReference type="Proteomes" id="UP000246085"/>
    </source>
</evidence>